<keyword evidence="2" id="KW-1185">Reference proteome</keyword>
<evidence type="ECO:0000313" key="1">
    <source>
        <dbReference type="EMBL" id="NWH04945.1"/>
    </source>
</evidence>
<name>A0A850T7C5_9BACT</name>
<organism evidence="1 2">
    <name type="scientific">Desulfobacter latus</name>
    <dbReference type="NCBI Taxonomy" id="2292"/>
    <lineage>
        <taxon>Bacteria</taxon>
        <taxon>Pseudomonadati</taxon>
        <taxon>Thermodesulfobacteriota</taxon>
        <taxon>Desulfobacteria</taxon>
        <taxon>Desulfobacterales</taxon>
        <taxon>Desulfobacteraceae</taxon>
        <taxon>Desulfobacter</taxon>
    </lineage>
</organism>
<gene>
    <name evidence="1" type="ORF">HXW94_08115</name>
</gene>
<evidence type="ECO:0000313" key="2">
    <source>
        <dbReference type="Proteomes" id="UP000553343"/>
    </source>
</evidence>
<dbReference type="RefSeq" id="WP_178366399.1">
    <property type="nucleotide sequence ID" value="NZ_JACADJ010000021.1"/>
</dbReference>
<sequence>MSKKKGTDHDNVLARYIQTINTFPAPVNVRVTADNPLSCPEIIKQCVDLAVKEGFEYTSTNGFPYRGFVKAL</sequence>
<proteinExistence type="predicted"/>
<reference evidence="1 2" key="1">
    <citation type="submission" date="2020-06" db="EMBL/GenBank/DDBJ databases">
        <title>High-quality draft genome of sulfate reducer Desulfobacter latus type strain AcrS2 isolated from marine sediment.</title>
        <authorList>
            <person name="Hoppe M."/>
            <person name="Larsen C.K."/>
            <person name="Marshall I.P.G."/>
            <person name="Schramm A."/>
            <person name="Marietou A.G."/>
        </authorList>
    </citation>
    <scope>NUCLEOTIDE SEQUENCE [LARGE SCALE GENOMIC DNA]</scope>
    <source>
        <strain evidence="1 2">AcRS2</strain>
    </source>
</reference>
<comment type="caution">
    <text evidence="1">The sequence shown here is derived from an EMBL/GenBank/DDBJ whole genome shotgun (WGS) entry which is preliminary data.</text>
</comment>
<protein>
    <submittedName>
        <fullName evidence="1">Uncharacterized protein</fullName>
    </submittedName>
</protein>
<dbReference type="Proteomes" id="UP000553343">
    <property type="component" value="Unassembled WGS sequence"/>
</dbReference>
<dbReference type="EMBL" id="JACADJ010000021">
    <property type="protein sequence ID" value="NWH04945.1"/>
    <property type="molecule type" value="Genomic_DNA"/>
</dbReference>
<accession>A0A850T7C5</accession>
<dbReference type="AlphaFoldDB" id="A0A850T7C5"/>